<dbReference type="OrthoDB" id="686933at2759"/>
<evidence type="ECO:0000313" key="4">
    <source>
        <dbReference type="Proteomes" id="UP000008810"/>
    </source>
</evidence>
<dbReference type="InterPro" id="IPR005135">
    <property type="entry name" value="Endo/exonuclease/phosphatase"/>
</dbReference>
<dbReference type="GO" id="GO:0003824">
    <property type="term" value="F:catalytic activity"/>
    <property type="evidence" value="ECO:0007669"/>
    <property type="project" value="InterPro"/>
</dbReference>
<feature type="domain" description="Endonuclease/exonuclease/phosphatase" evidence="1">
    <location>
        <begin position="42"/>
        <end position="156"/>
    </location>
</feature>
<gene>
    <name evidence="2" type="ORF">BRADI_2g56875v3</name>
</gene>
<evidence type="ECO:0000313" key="3">
    <source>
        <dbReference type="EnsemblPlants" id="PNT73314"/>
    </source>
</evidence>
<accession>A0A2K2DGA9</accession>
<dbReference type="Gene3D" id="3.60.10.10">
    <property type="entry name" value="Endonuclease/exonuclease/phosphatase"/>
    <property type="match status" value="1"/>
</dbReference>
<dbReference type="Pfam" id="PF03372">
    <property type="entry name" value="Exo_endo_phos"/>
    <property type="match status" value="1"/>
</dbReference>
<dbReference type="AlphaFoldDB" id="A0A2K2DGA9"/>
<sequence>MLIVVREDLFEGVTASQGFFFVSMVIKNKLSGVQWEIMNVYGPVLHDWKAALLAEITDHVSLAQGPVLMGGDFNLIRFGDEKSKGVLHKTAMVQFNEAIGSMQLRELYRTGSRFTWTNKQEHPAFEVLDRVFMNGLWENLFPLALTDTLVRVGSDHDPLLVELGEERRS</sequence>
<keyword evidence="4" id="KW-1185">Reference proteome</keyword>
<reference evidence="2" key="2">
    <citation type="submission" date="2017-06" db="EMBL/GenBank/DDBJ databases">
        <title>WGS assembly of Brachypodium distachyon.</title>
        <authorList>
            <consortium name="The International Brachypodium Initiative"/>
            <person name="Lucas S."/>
            <person name="Harmon-Smith M."/>
            <person name="Lail K."/>
            <person name="Tice H."/>
            <person name="Grimwood J."/>
            <person name="Bruce D."/>
            <person name="Barry K."/>
            <person name="Shu S."/>
            <person name="Lindquist E."/>
            <person name="Wang M."/>
            <person name="Pitluck S."/>
            <person name="Vogel J.P."/>
            <person name="Garvin D.F."/>
            <person name="Mockler T.C."/>
            <person name="Schmutz J."/>
            <person name="Rokhsar D."/>
            <person name="Bevan M.W."/>
        </authorList>
    </citation>
    <scope>NUCLEOTIDE SEQUENCE</scope>
    <source>
        <strain evidence="2">Bd21</strain>
    </source>
</reference>
<dbReference type="PANTHER" id="PTHR33710:SF71">
    <property type="entry name" value="ENDONUCLEASE_EXONUCLEASE_PHOSPHATASE DOMAIN-CONTAINING PROTEIN"/>
    <property type="match status" value="1"/>
</dbReference>
<reference evidence="2 3" key="1">
    <citation type="journal article" date="2010" name="Nature">
        <title>Genome sequencing and analysis of the model grass Brachypodium distachyon.</title>
        <authorList>
            <consortium name="International Brachypodium Initiative"/>
        </authorList>
    </citation>
    <scope>NUCLEOTIDE SEQUENCE [LARGE SCALE GENOMIC DNA]</scope>
    <source>
        <strain evidence="2 3">Bd21</strain>
    </source>
</reference>
<dbReference type="Gramene" id="PNT73314">
    <property type="protein sequence ID" value="PNT73314"/>
    <property type="gene ID" value="BRADI_2g56875v3"/>
</dbReference>
<dbReference type="EMBL" id="CM000881">
    <property type="protein sequence ID" value="PNT73314.1"/>
    <property type="molecule type" value="Genomic_DNA"/>
</dbReference>
<organism evidence="2">
    <name type="scientific">Brachypodium distachyon</name>
    <name type="common">Purple false brome</name>
    <name type="synonym">Trachynia distachya</name>
    <dbReference type="NCBI Taxonomy" id="15368"/>
    <lineage>
        <taxon>Eukaryota</taxon>
        <taxon>Viridiplantae</taxon>
        <taxon>Streptophyta</taxon>
        <taxon>Embryophyta</taxon>
        <taxon>Tracheophyta</taxon>
        <taxon>Spermatophyta</taxon>
        <taxon>Magnoliopsida</taxon>
        <taxon>Liliopsida</taxon>
        <taxon>Poales</taxon>
        <taxon>Poaceae</taxon>
        <taxon>BOP clade</taxon>
        <taxon>Pooideae</taxon>
        <taxon>Stipodae</taxon>
        <taxon>Brachypodieae</taxon>
        <taxon>Brachypodium</taxon>
    </lineage>
</organism>
<proteinExistence type="predicted"/>
<dbReference type="EnsemblPlants" id="PNT73314">
    <property type="protein sequence ID" value="PNT73314"/>
    <property type="gene ID" value="BRADI_2g56875v3"/>
</dbReference>
<reference evidence="3" key="3">
    <citation type="submission" date="2018-08" db="UniProtKB">
        <authorList>
            <consortium name="EnsemblPlants"/>
        </authorList>
    </citation>
    <scope>IDENTIFICATION</scope>
    <source>
        <strain evidence="3">cv. Bd21</strain>
    </source>
</reference>
<evidence type="ECO:0000259" key="1">
    <source>
        <dbReference type="Pfam" id="PF03372"/>
    </source>
</evidence>
<dbReference type="PANTHER" id="PTHR33710">
    <property type="entry name" value="BNAC02G09200D PROTEIN"/>
    <property type="match status" value="1"/>
</dbReference>
<evidence type="ECO:0000313" key="2">
    <source>
        <dbReference type="EMBL" id="PNT73314.1"/>
    </source>
</evidence>
<dbReference type="SUPFAM" id="SSF56219">
    <property type="entry name" value="DNase I-like"/>
    <property type="match status" value="1"/>
</dbReference>
<dbReference type="Proteomes" id="UP000008810">
    <property type="component" value="Chromosome 2"/>
</dbReference>
<protein>
    <recommendedName>
        <fullName evidence="1">Endonuclease/exonuclease/phosphatase domain-containing protein</fullName>
    </recommendedName>
</protein>
<dbReference type="InParanoid" id="A0A2K2DGA9"/>
<dbReference type="InterPro" id="IPR036691">
    <property type="entry name" value="Endo/exonu/phosph_ase_sf"/>
</dbReference>
<name>A0A2K2DGA9_BRADI</name>